<protein>
    <submittedName>
        <fullName evidence="1">Uncharacterized protein</fullName>
    </submittedName>
</protein>
<comment type="caution">
    <text evidence="1">The sequence shown here is derived from an EMBL/GenBank/DDBJ whole genome shotgun (WGS) entry which is preliminary data.</text>
</comment>
<dbReference type="AlphaFoldDB" id="A0A0F9D283"/>
<organism evidence="1">
    <name type="scientific">marine sediment metagenome</name>
    <dbReference type="NCBI Taxonomy" id="412755"/>
    <lineage>
        <taxon>unclassified sequences</taxon>
        <taxon>metagenomes</taxon>
        <taxon>ecological metagenomes</taxon>
    </lineage>
</organism>
<dbReference type="EMBL" id="LAZR01030707">
    <property type="protein sequence ID" value="KKL55808.1"/>
    <property type="molecule type" value="Genomic_DNA"/>
</dbReference>
<reference evidence="1" key="1">
    <citation type="journal article" date="2015" name="Nature">
        <title>Complex archaea that bridge the gap between prokaryotes and eukaryotes.</title>
        <authorList>
            <person name="Spang A."/>
            <person name="Saw J.H."/>
            <person name="Jorgensen S.L."/>
            <person name="Zaremba-Niedzwiedzka K."/>
            <person name="Martijn J."/>
            <person name="Lind A.E."/>
            <person name="van Eijk R."/>
            <person name="Schleper C."/>
            <person name="Guy L."/>
            <person name="Ettema T.J."/>
        </authorList>
    </citation>
    <scope>NUCLEOTIDE SEQUENCE</scope>
</reference>
<gene>
    <name evidence="1" type="ORF">LCGC14_2251680</name>
</gene>
<proteinExistence type="predicted"/>
<evidence type="ECO:0000313" key="1">
    <source>
        <dbReference type="EMBL" id="KKL55808.1"/>
    </source>
</evidence>
<accession>A0A0F9D283</accession>
<name>A0A0F9D283_9ZZZZ</name>
<sequence>MTTATEEITKNADLRVVNGGTLYPPPWESGNAEGKIWSQGYKIPDVYATGSTQLYPTGTIYRYGIRTFAYTKLSSDSTVVGAGFCPESTAEYVSLTNVLVSGAAGANTVVITKAGITVDQYAGGFLGIKMGTGGITTVGRYSSRQIIKNTVADGSNNVTFTLDGTNVLALTTADDCVLAEHPYAEIRTPATANYNMCVGVYINTVVVSNYVWVQTAGPHNMLSMIATFEGGSANSVPCYAIAGNSQVSEGGATGDATCNGIEGTSLQCIGHVYASTDIGGPAGSPADITIAPTVWLNILQ</sequence>